<dbReference type="Proteomes" id="UP000285596">
    <property type="component" value="Unassembled WGS sequence"/>
</dbReference>
<dbReference type="GO" id="GO:0015074">
    <property type="term" value="P:DNA integration"/>
    <property type="evidence" value="ECO:0007669"/>
    <property type="project" value="InterPro"/>
</dbReference>
<gene>
    <name evidence="2" type="ORF">D3105_34210</name>
</gene>
<dbReference type="SUPFAM" id="SSF53098">
    <property type="entry name" value="Ribonuclease H-like"/>
    <property type="match status" value="1"/>
</dbReference>
<evidence type="ECO:0000313" key="3">
    <source>
        <dbReference type="Proteomes" id="UP000285596"/>
    </source>
</evidence>
<dbReference type="PROSITE" id="PS50994">
    <property type="entry name" value="INTEGRASE"/>
    <property type="match status" value="1"/>
</dbReference>
<dbReference type="GO" id="GO:0003676">
    <property type="term" value="F:nucleic acid binding"/>
    <property type="evidence" value="ECO:0007669"/>
    <property type="project" value="InterPro"/>
</dbReference>
<dbReference type="InterPro" id="IPR001584">
    <property type="entry name" value="Integrase_cat-core"/>
</dbReference>
<evidence type="ECO:0000259" key="1">
    <source>
        <dbReference type="PROSITE" id="PS50994"/>
    </source>
</evidence>
<accession>A0A423UPG5</accession>
<organism evidence="2 3">
    <name type="scientific">Streptomyces globisporus</name>
    <dbReference type="NCBI Taxonomy" id="1908"/>
    <lineage>
        <taxon>Bacteria</taxon>
        <taxon>Bacillati</taxon>
        <taxon>Actinomycetota</taxon>
        <taxon>Actinomycetes</taxon>
        <taxon>Kitasatosporales</taxon>
        <taxon>Streptomycetaceae</taxon>
        <taxon>Streptomyces</taxon>
    </lineage>
</organism>
<reference evidence="2 3" key="1">
    <citation type="submission" date="2018-08" db="EMBL/GenBank/DDBJ databases">
        <title>Streptomyces globisporus 1912-4Crt, whole genome shotgun sequence.</title>
        <authorList>
            <person name="Matselyukh B."/>
        </authorList>
    </citation>
    <scope>NUCLEOTIDE SEQUENCE [LARGE SCALE GENOMIC DNA]</scope>
    <source>
        <strain evidence="2 3">1912-4Crt</strain>
    </source>
</reference>
<dbReference type="AlphaFoldDB" id="A0A423UPG5"/>
<protein>
    <submittedName>
        <fullName evidence="2">Transposase</fullName>
    </submittedName>
</protein>
<feature type="non-terminal residue" evidence="2">
    <location>
        <position position="83"/>
    </location>
</feature>
<dbReference type="EMBL" id="QWFA01000441">
    <property type="protein sequence ID" value="ROV64224.1"/>
    <property type="molecule type" value="Genomic_DNA"/>
</dbReference>
<proteinExistence type="predicted"/>
<name>A0A423UPG5_STRGL</name>
<sequence>MDVKYGYIAAEQRFFFLLSLIDVYDRSIIDYHMGLSCEGKHAAQILQRALWKRRLFEKDQLPVVRTDNGPQFISHAFEEACLE</sequence>
<evidence type="ECO:0000313" key="2">
    <source>
        <dbReference type="EMBL" id="ROV64224.1"/>
    </source>
</evidence>
<dbReference type="InterPro" id="IPR012337">
    <property type="entry name" value="RNaseH-like_sf"/>
</dbReference>
<feature type="domain" description="Integrase catalytic" evidence="1">
    <location>
        <begin position="1"/>
        <end position="83"/>
    </location>
</feature>
<comment type="caution">
    <text evidence="2">The sequence shown here is derived from an EMBL/GenBank/DDBJ whole genome shotgun (WGS) entry which is preliminary data.</text>
</comment>
<dbReference type="Gene3D" id="3.30.420.10">
    <property type="entry name" value="Ribonuclease H-like superfamily/Ribonuclease H"/>
    <property type="match status" value="1"/>
</dbReference>
<dbReference type="Pfam" id="PF00665">
    <property type="entry name" value="rve"/>
    <property type="match status" value="1"/>
</dbReference>
<dbReference type="InterPro" id="IPR036397">
    <property type="entry name" value="RNaseH_sf"/>
</dbReference>